<evidence type="ECO:0000256" key="2">
    <source>
        <dbReference type="ARBA" id="ARBA00007104"/>
    </source>
</evidence>
<dbReference type="GO" id="GO:0005737">
    <property type="term" value="C:cytoplasm"/>
    <property type="evidence" value="ECO:0007669"/>
    <property type="project" value="GOC"/>
</dbReference>
<evidence type="ECO:0000259" key="10">
    <source>
        <dbReference type="PROSITE" id="PS50866"/>
    </source>
</evidence>
<name>A0A7H9B4J4_ZYGMR</name>
<evidence type="ECO:0000256" key="8">
    <source>
        <dbReference type="RuleBase" id="RU003827"/>
    </source>
</evidence>
<evidence type="ECO:0000256" key="4">
    <source>
        <dbReference type="ARBA" id="ARBA00022729"/>
    </source>
</evidence>
<keyword evidence="4 9" id="KW-0732">Signal</keyword>
<keyword evidence="5" id="KW-0931">ER-Golgi transport</keyword>
<evidence type="ECO:0000256" key="6">
    <source>
        <dbReference type="ARBA" id="ARBA00022989"/>
    </source>
</evidence>
<evidence type="ECO:0000256" key="9">
    <source>
        <dbReference type="SAM" id="SignalP"/>
    </source>
</evidence>
<dbReference type="OrthoDB" id="3427at2759"/>
<dbReference type="RefSeq" id="XP_037145023.1">
    <property type="nucleotide sequence ID" value="XM_037289128.1"/>
</dbReference>
<reference evidence="11 12" key="1">
    <citation type="submission" date="2020-07" db="EMBL/GenBank/DDBJ databases">
        <title>The yeast mating-type switching endonuclease HO is a domesticated member of an unorthodox homing genetic element family.</title>
        <authorList>
            <person name="Coughlan A.Y."/>
            <person name="Lombardi L."/>
            <person name="Braun-Galleani S."/>
            <person name="Martos A.R."/>
            <person name="Galeote V."/>
            <person name="Bigey F."/>
            <person name="Dequin S."/>
            <person name="Byrne K.P."/>
            <person name="Wolfe K.H."/>
        </authorList>
    </citation>
    <scope>NUCLEOTIDE SEQUENCE [LARGE SCALE GENOMIC DNA]</scope>
    <source>
        <strain evidence="11 12">NRRL Y-6702</strain>
    </source>
</reference>
<keyword evidence="6" id="KW-1133">Transmembrane helix</keyword>
<evidence type="ECO:0000256" key="1">
    <source>
        <dbReference type="ARBA" id="ARBA00004479"/>
    </source>
</evidence>
<evidence type="ECO:0000256" key="5">
    <source>
        <dbReference type="ARBA" id="ARBA00022892"/>
    </source>
</evidence>
<organism evidence="11 12">
    <name type="scientific">Zygotorulaspora mrakii</name>
    <name type="common">Zygosaccharomyces mrakii</name>
    <dbReference type="NCBI Taxonomy" id="42260"/>
    <lineage>
        <taxon>Eukaryota</taxon>
        <taxon>Fungi</taxon>
        <taxon>Dikarya</taxon>
        <taxon>Ascomycota</taxon>
        <taxon>Saccharomycotina</taxon>
        <taxon>Saccharomycetes</taxon>
        <taxon>Saccharomycetales</taxon>
        <taxon>Saccharomycetaceae</taxon>
        <taxon>Zygotorulaspora</taxon>
    </lineage>
</organism>
<dbReference type="PROSITE" id="PS50866">
    <property type="entry name" value="GOLD"/>
    <property type="match status" value="1"/>
</dbReference>
<evidence type="ECO:0000256" key="7">
    <source>
        <dbReference type="ARBA" id="ARBA00023136"/>
    </source>
</evidence>
<dbReference type="GO" id="GO:0006888">
    <property type="term" value="P:endoplasmic reticulum to Golgi vesicle-mediated transport"/>
    <property type="evidence" value="ECO:0007669"/>
    <property type="project" value="UniProtKB-ARBA"/>
</dbReference>
<comment type="subcellular location">
    <subcellularLocation>
        <location evidence="1 8">Membrane</location>
        <topology evidence="1 8">Single-pass type I membrane protein</topology>
    </subcellularLocation>
</comment>
<dbReference type="KEGG" id="zmk:HG535_0E03800"/>
<accession>A0A7H9B4J4</accession>
<dbReference type="GO" id="GO:0016020">
    <property type="term" value="C:membrane"/>
    <property type="evidence" value="ECO:0007669"/>
    <property type="project" value="UniProtKB-SubCell"/>
</dbReference>
<keyword evidence="7" id="KW-0472">Membrane</keyword>
<evidence type="ECO:0000256" key="3">
    <source>
        <dbReference type="ARBA" id="ARBA00022692"/>
    </source>
</evidence>
<evidence type="ECO:0000313" key="11">
    <source>
        <dbReference type="EMBL" id="QLG73296.1"/>
    </source>
</evidence>
<gene>
    <name evidence="11" type="ORF">HG535_0E03800</name>
</gene>
<keyword evidence="12" id="KW-1185">Reference proteome</keyword>
<keyword evidence="3 8" id="KW-0812">Transmembrane</keyword>
<sequence>MLFDNFLQLIFLWLYMSSKVSGFYYYGNGGDRKCFSKELSKETLLNIQYNVQSYDENMKTYVNANNQEFDVLFDVEETFDDNHRVVSQKMVPSGLFTFLAIESGEHRFCISPQATKWMSKGKTKVTLEFLIGKDAQIDSKKKSSFQTLHNKINILNEKVLEIRREQKLIREREALFRDASESVNSSAMWWTIVQLIVLIGTCAWQMRHLRTFFVKQKVL</sequence>
<dbReference type="AlphaFoldDB" id="A0A7H9B4J4"/>
<dbReference type="Pfam" id="PF01105">
    <property type="entry name" value="EMP24_GP25L"/>
    <property type="match status" value="1"/>
</dbReference>
<comment type="similarity">
    <text evidence="2 8">Belongs to the EMP24/GP25L family.</text>
</comment>
<evidence type="ECO:0000313" key="12">
    <source>
        <dbReference type="Proteomes" id="UP000509704"/>
    </source>
</evidence>
<feature type="signal peptide" evidence="9">
    <location>
        <begin position="1"/>
        <end position="22"/>
    </location>
</feature>
<dbReference type="InterPro" id="IPR009038">
    <property type="entry name" value="GOLD_dom"/>
</dbReference>
<feature type="chain" id="PRO_5028887123" description="GOLD domain-containing protein" evidence="9">
    <location>
        <begin position="23"/>
        <end position="219"/>
    </location>
</feature>
<dbReference type="InterPro" id="IPR015720">
    <property type="entry name" value="Emp24-like"/>
</dbReference>
<dbReference type="SMART" id="SM01190">
    <property type="entry name" value="EMP24_GP25L"/>
    <property type="match status" value="1"/>
</dbReference>
<feature type="domain" description="GOLD" evidence="10">
    <location>
        <begin position="32"/>
        <end position="131"/>
    </location>
</feature>
<dbReference type="GeneID" id="59237038"/>
<protein>
    <recommendedName>
        <fullName evidence="10">GOLD domain-containing protein</fullName>
    </recommendedName>
</protein>
<dbReference type="PANTHER" id="PTHR22811">
    <property type="entry name" value="TRANSMEMBRANE EMP24 DOMAIN-CONTAINING PROTEIN"/>
    <property type="match status" value="1"/>
</dbReference>
<proteinExistence type="inferred from homology"/>
<dbReference type="EMBL" id="CP058608">
    <property type="protein sequence ID" value="QLG73296.1"/>
    <property type="molecule type" value="Genomic_DNA"/>
</dbReference>
<dbReference type="Proteomes" id="UP000509704">
    <property type="component" value="Chromosome 5"/>
</dbReference>
<keyword evidence="5" id="KW-0813">Transport</keyword>